<proteinExistence type="predicted"/>
<keyword evidence="2" id="KW-1133">Transmembrane helix</keyword>
<gene>
    <name evidence="3" type="ORF">CI238_13192</name>
</gene>
<dbReference type="EMBL" id="LFIW01002832">
    <property type="protein sequence ID" value="KZL63277.1"/>
    <property type="molecule type" value="Genomic_DNA"/>
</dbReference>
<reference evidence="3 4" key="1">
    <citation type="submission" date="2015-06" db="EMBL/GenBank/DDBJ databases">
        <title>Survival trade-offs in plant roots during colonization by closely related pathogenic and mutualistic fungi.</title>
        <authorList>
            <person name="Hacquard S."/>
            <person name="Kracher B."/>
            <person name="Hiruma K."/>
            <person name="Weinman A."/>
            <person name="Muench P."/>
            <person name="Garrido Oter R."/>
            <person name="Ver Loren van Themaat E."/>
            <person name="Dallerey J.-F."/>
            <person name="Damm U."/>
            <person name="Henrissat B."/>
            <person name="Lespinet O."/>
            <person name="Thon M."/>
            <person name="Kemen E."/>
            <person name="McHardy A.C."/>
            <person name="Schulze-Lefert P."/>
            <person name="O'Connell R.J."/>
        </authorList>
    </citation>
    <scope>NUCLEOTIDE SEQUENCE [LARGE SCALE GENOMIC DNA]</scope>
    <source>
        <strain evidence="3 4">MAFF 238704</strain>
    </source>
</reference>
<evidence type="ECO:0000256" key="1">
    <source>
        <dbReference type="SAM" id="MobiDB-lite"/>
    </source>
</evidence>
<dbReference type="AlphaFoldDB" id="A0A166LA35"/>
<feature type="transmembrane region" description="Helical" evidence="2">
    <location>
        <begin position="132"/>
        <end position="157"/>
    </location>
</feature>
<keyword evidence="2" id="KW-0472">Membrane</keyword>
<dbReference type="Proteomes" id="UP000076584">
    <property type="component" value="Unassembled WGS sequence"/>
</dbReference>
<accession>A0A166LA35</accession>
<feature type="region of interest" description="Disordered" evidence="1">
    <location>
        <begin position="165"/>
        <end position="188"/>
    </location>
</feature>
<organism evidence="3 4">
    <name type="scientific">Colletotrichum incanum</name>
    <name type="common">Soybean anthracnose fungus</name>
    <dbReference type="NCBI Taxonomy" id="1573173"/>
    <lineage>
        <taxon>Eukaryota</taxon>
        <taxon>Fungi</taxon>
        <taxon>Dikarya</taxon>
        <taxon>Ascomycota</taxon>
        <taxon>Pezizomycotina</taxon>
        <taxon>Sordariomycetes</taxon>
        <taxon>Hypocreomycetidae</taxon>
        <taxon>Glomerellales</taxon>
        <taxon>Glomerellaceae</taxon>
        <taxon>Colletotrichum</taxon>
        <taxon>Colletotrichum spaethianum species complex</taxon>
    </lineage>
</organism>
<evidence type="ECO:0000313" key="4">
    <source>
        <dbReference type="Proteomes" id="UP000076584"/>
    </source>
</evidence>
<evidence type="ECO:0000256" key="2">
    <source>
        <dbReference type="SAM" id="Phobius"/>
    </source>
</evidence>
<comment type="caution">
    <text evidence="3">The sequence shown here is derived from an EMBL/GenBank/DDBJ whole genome shotgun (WGS) entry which is preliminary data.</text>
</comment>
<feature type="compositionally biased region" description="Polar residues" evidence="1">
    <location>
        <begin position="173"/>
        <end position="188"/>
    </location>
</feature>
<name>A0A166LA35_COLIC</name>
<evidence type="ECO:0000313" key="3">
    <source>
        <dbReference type="EMBL" id="KZL63277.1"/>
    </source>
</evidence>
<evidence type="ECO:0008006" key="5">
    <source>
        <dbReference type="Google" id="ProtNLM"/>
    </source>
</evidence>
<sequence>MQRHAVRPNDGDDDTDFPVSNGVFRLSQYGGSFQTGGPVISRVSRVKTATVAITATEKTQVATLTITSSSPALSSSSPMDTSTITASSMPSAMLTSITMTLTTLTTKETIPQPLSSSPAPAAPNLSIPVNTLIAIIAGTVGGILLLVFVIAVVHAFVRRISMIHDDTRDPGGASSTLEKGSLPSGQQQQCVNNSNVGNIGILQPSPSAHSELGIAQQYQEAIFVPDADFRTWPAARDIHPRQIIAELPTESYDGHSQQGHRG</sequence>
<keyword evidence="2" id="KW-0812">Transmembrane</keyword>
<keyword evidence="4" id="KW-1185">Reference proteome</keyword>
<protein>
    <recommendedName>
        <fullName evidence="5">Transmembrane protein</fullName>
    </recommendedName>
</protein>